<proteinExistence type="predicted"/>
<name>A0A927BVL8_9BACL</name>
<evidence type="ECO:0000313" key="7">
    <source>
        <dbReference type="Proteomes" id="UP000621560"/>
    </source>
</evidence>
<comment type="caution">
    <text evidence="6">The sequence shown here is derived from an EMBL/GenBank/DDBJ whole genome shotgun (WGS) entry which is preliminary data.</text>
</comment>
<dbReference type="PANTHER" id="PTHR39157">
    <property type="entry name" value="INTEGRAL MEMBRANE PROTEIN-RELATED"/>
    <property type="match status" value="1"/>
</dbReference>
<protein>
    <submittedName>
        <fullName evidence="6">DoxX family protein</fullName>
    </submittedName>
</protein>
<accession>A0A927BVL8</accession>
<dbReference type="GO" id="GO:0016020">
    <property type="term" value="C:membrane"/>
    <property type="evidence" value="ECO:0007669"/>
    <property type="project" value="UniProtKB-SubCell"/>
</dbReference>
<keyword evidence="3 5" id="KW-1133">Transmembrane helix</keyword>
<keyword evidence="4 5" id="KW-0472">Membrane</keyword>
<keyword evidence="7" id="KW-1185">Reference proteome</keyword>
<dbReference type="AlphaFoldDB" id="A0A927BVL8"/>
<evidence type="ECO:0000256" key="5">
    <source>
        <dbReference type="SAM" id="Phobius"/>
    </source>
</evidence>
<dbReference type="InterPro" id="IPR032808">
    <property type="entry name" value="DoxX"/>
</dbReference>
<dbReference type="RefSeq" id="WP_190920768.1">
    <property type="nucleotide sequence ID" value="NZ_JACXIZ010000043.1"/>
</dbReference>
<feature type="transmembrane region" description="Helical" evidence="5">
    <location>
        <begin position="91"/>
        <end position="116"/>
    </location>
</feature>
<organism evidence="6 7">
    <name type="scientific">Paenibacillus sabuli</name>
    <dbReference type="NCBI Taxonomy" id="2772509"/>
    <lineage>
        <taxon>Bacteria</taxon>
        <taxon>Bacillati</taxon>
        <taxon>Bacillota</taxon>
        <taxon>Bacilli</taxon>
        <taxon>Bacillales</taxon>
        <taxon>Paenibacillaceae</taxon>
        <taxon>Paenibacillus</taxon>
    </lineage>
</organism>
<comment type="subcellular location">
    <subcellularLocation>
        <location evidence="1">Membrane</location>
        <topology evidence="1">Multi-pass membrane protein</topology>
    </subcellularLocation>
</comment>
<reference evidence="6" key="1">
    <citation type="submission" date="2020-09" db="EMBL/GenBank/DDBJ databases">
        <title>A novel bacterium of genus Paenibacillus, isolated from South China Sea.</title>
        <authorList>
            <person name="Huang H."/>
            <person name="Mo K."/>
            <person name="Hu Y."/>
        </authorList>
    </citation>
    <scope>NUCLEOTIDE SEQUENCE</scope>
    <source>
        <strain evidence="6">IB182496</strain>
    </source>
</reference>
<feature type="transmembrane region" description="Helical" evidence="5">
    <location>
        <begin position="128"/>
        <end position="148"/>
    </location>
</feature>
<dbReference type="Proteomes" id="UP000621560">
    <property type="component" value="Unassembled WGS sequence"/>
</dbReference>
<dbReference type="EMBL" id="JACXIZ010000043">
    <property type="protein sequence ID" value="MBD2847662.1"/>
    <property type="molecule type" value="Genomic_DNA"/>
</dbReference>
<evidence type="ECO:0000256" key="4">
    <source>
        <dbReference type="ARBA" id="ARBA00023136"/>
    </source>
</evidence>
<sequence>MLMKFWRENRWAAGLLTVLRVMLGWQWLTSGWGKITGGGFDASGYLNNAVTNPVTSGGTGEIAYPTYNAFIEHFALPNVKLINVLVPWGEMLVGLGLILGTLTVTAAFFGMMMNFMFMFAGTVSTNPWLILLGTLVLVGGANAGRFGLDRYVLPMLHTQFDKLTGRKGKTRTPGGDLQHKQA</sequence>
<evidence type="ECO:0000256" key="2">
    <source>
        <dbReference type="ARBA" id="ARBA00022692"/>
    </source>
</evidence>
<evidence type="ECO:0000313" key="6">
    <source>
        <dbReference type="EMBL" id="MBD2847662.1"/>
    </source>
</evidence>
<keyword evidence="2 5" id="KW-0812">Transmembrane</keyword>
<gene>
    <name evidence="6" type="ORF">IDH44_20925</name>
</gene>
<evidence type="ECO:0000256" key="3">
    <source>
        <dbReference type="ARBA" id="ARBA00022989"/>
    </source>
</evidence>
<dbReference type="PANTHER" id="PTHR39157:SF1">
    <property type="entry name" value="DOXX FAMILY PROTEIN"/>
    <property type="match status" value="1"/>
</dbReference>
<evidence type="ECO:0000256" key="1">
    <source>
        <dbReference type="ARBA" id="ARBA00004141"/>
    </source>
</evidence>
<dbReference type="Pfam" id="PF07681">
    <property type="entry name" value="DoxX"/>
    <property type="match status" value="1"/>
</dbReference>